<proteinExistence type="predicted"/>
<dbReference type="EMBL" id="CAEZSC010000026">
    <property type="protein sequence ID" value="CAB4533461.1"/>
    <property type="molecule type" value="Genomic_DNA"/>
</dbReference>
<sequence length="37" mass="4003">MLPGVGFNQVININGRECGTTVVLGHYPKSIIVTRDC</sequence>
<reference evidence="2" key="1">
    <citation type="submission" date="2020-05" db="EMBL/GenBank/DDBJ databases">
        <authorList>
            <person name="Chiriac C."/>
            <person name="Salcher M."/>
            <person name="Ghai R."/>
            <person name="Kavagutti S V."/>
        </authorList>
    </citation>
    <scope>NUCLEOTIDE SEQUENCE</scope>
</reference>
<evidence type="ECO:0000313" key="2">
    <source>
        <dbReference type="EMBL" id="CAB4960759.1"/>
    </source>
</evidence>
<evidence type="ECO:0000313" key="3">
    <source>
        <dbReference type="EMBL" id="CAB5015259.1"/>
    </source>
</evidence>
<evidence type="ECO:0000313" key="1">
    <source>
        <dbReference type="EMBL" id="CAB4533461.1"/>
    </source>
</evidence>
<dbReference type="EMBL" id="CAFBPI010000036">
    <property type="protein sequence ID" value="CAB5015259.1"/>
    <property type="molecule type" value="Genomic_DNA"/>
</dbReference>
<gene>
    <name evidence="1" type="ORF">UFOPK1380_00565</name>
    <name evidence="2" type="ORF">UFOPK3874_00515</name>
    <name evidence="3" type="ORF">UFOPK4095_00694</name>
</gene>
<accession>A0A6J7L378</accession>
<organism evidence="2">
    <name type="scientific">freshwater metagenome</name>
    <dbReference type="NCBI Taxonomy" id="449393"/>
    <lineage>
        <taxon>unclassified sequences</taxon>
        <taxon>metagenomes</taxon>
        <taxon>ecological metagenomes</taxon>
    </lineage>
</organism>
<dbReference type="EMBL" id="CAFBNS010000074">
    <property type="protein sequence ID" value="CAB4960759.1"/>
    <property type="molecule type" value="Genomic_DNA"/>
</dbReference>
<name>A0A6J7L378_9ZZZZ</name>
<dbReference type="AlphaFoldDB" id="A0A6J7L378"/>
<protein>
    <submittedName>
        <fullName evidence="2">Unannotated protein</fullName>
    </submittedName>
</protein>